<evidence type="ECO:0000313" key="7">
    <source>
        <dbReference type="Proteomes" id="UP000253805"/>
    </source>
</evidence>
<sequence>MPNAQNKEMLASIKEDLDGVSAMWVVDYRGLTVKEMQQLRRDIRETGSVLKVYKNTLVHLALAEAELPTLDDMLAGPSAFVFSGNDVAASAKALKTFAKANENLEIKGGLMEGAAVSAAEVEAIASLPSREQLMAQIAGAISGVARGLATTINGVPRGLAQVVKAVAEQKEAA</sequence>
<dbReference type="NCBIfam" id="NF000955">
    <property type="entry name" value="PRK00099.1-1"/>
    <property type="match status" value="1"/>
</dbReference>
<gene>
    <name evidence="5" type="primary">rplJ</name>
    <name evidence="6" type="ORF">C1850_08030</name>
</gene>
<evidence type="ECO:0000256" key="3">
    <source>
        <dbReference type="ARBA" id="ARBA00023274"/>
    </source>
</evidence>
<keyword evidence="5" id="KW-0699">rRNA-binding</keyword>
<dbReference type="GO" id="GO:1990904">
    <property type="term" value="C:ribonucleoprotein complex"/>
    <property type="evidence" value="ECO:0007669"/>
    <property type="project" value="UniProtKB-KW"/>
</dbReference>
<reference evidence="6 7" key="1">
    <citation type="journal article" date="2018" name="Elife">
        <title>Discovery and characterization of a prevalent human gut bacterial enzyme sufficient for the inactivation of a family of plant toxins.</title>
        <authorList>
            <person name="Koppel N."/>
            <person name="Bisanz J.E."/>
            <person name="Pandelia M.E."/>
            <person name="Turnbaugh P.J."/>
            <person name="Balskus E.P."/>
        </authorList>
    </citation>
    <scope>NUCLEOTIDE SEQUENCE [LARGE SCALE GENOMIC DNA]</scope>
    <source>
        <strain evidence="6 7">OB21 GAM 11</strain>
    </source>
</reference>
<evidence type="ECO:0000256" key="5">
    <source>
        <dbReference type="HAMAP-Rule" id="MF_00362"/>
    </source>
</evidence>
<dbReference type="Proteomes" id="UP000253805">
    <property type="component" value="Unassembled WGS sequence"/>
</dbReference>
<dbReference type="AlphaFoldDB" id="A0A369P053"/>
<evidence type="ECO:0000256" key="2">
    <source>
        <dbReference type="ARBA" id="ARBA00022980"/>
    </source>
</evidence>
<protein>
    <recommendedName>
        <fullName evidence="4 5">Large ribosomal subunit protein uL10</fullName>
    </recommendedName>
</protein>
<evidence type="ECO:0000256" key="4">
    <source>
        <dbReference type="ARBA" id="ARBA00035202"/>
    </source>
</evidence>
<dbReference type="RefSeq" id="WP_114549283.1">
    <property type="nucleotide sequence ID" value="NZ_CAKXPL010000009.1"/>
</dbReference>
<dbReference type="SUPFAM" id="SSF160369">
    <property type="entry name" value="Ribosomal protein L10-like"/>
    <property type="match status" value="1"/>
</dbReference>
<dbReference type="CDD" id="cd05797">
    <property type="entry name" value="Ribosomal_L10"/>
    <property type="match status" value="1"/>
</dbReference>
<dbReference type="InterPro" id="IPR001790">
    <property type="entry name" value="Ribosomal_uL10"/>
</dbReference>
<keyword evidence="5" id="KW-0694">RNA-binding</keyword>
<dbReference type="Gene3D" id="6.10.250.290">
    <property type="match status" value="1"/>
</dbReference>
<dbReference type="InterPro" id="IPR022973">
    <property type="entry name" value="Ribosomal_uL10_bac"/>
</dbReference>
<dbReference type="GO" id="GO:0070180">
    <property type="term" value="F:large ribosomal subunit rRNA binding"/>
    <property type="evidence" value="ECO:0007669"/>
    <property type="project" value="UniProtKB-UniRule"/>
</dbReference>
<dbReference type="Pfam" id="PF00466">
    <property type="entry name" value="Ribosomal_L10"/>
    <property type="match status" value="1"/>
</dbReference>
<dbReference type="EMBL" id="PPUT01000020">
    <property type="protein sequence ID" value="RDC43377.1"/>
    <property type="molecule type" value="Genomic_DNA"/>
</dbReference>
<comment type="similarity">
    <text evidence="1 5">Belongs to the universal ribosomal protein uL10 family.</text>
</comment>
<dbReference type="InterPro" id="IPR043141">
    <property type="entry name" value="Ribosomal_uL10-like_sf"/>
</dbReference>
<dbReference type="GO" id="GO:0005840">
    <property type="term" value="C:ribosome"/>
    <property type="evidence" value="ECO:0007669"/>
    <property type="project" value="UniProtKB-KW"/>
</dbReference>
<evidence type="ECO:0000313" key="6">
    <source>
        <dbReference type="EMBL" id="RDC43377.1"/>
    </source>
</evidence>
<keyword evidence="3 5" id="KW-0687">Ribonucleoprotein</keyword>
<name>A0A369P053_9ACTN</name>
<evidence type="ECO:0000256" key="1">
    <source>
        <dbReference type="ARBA" id="ARBA00008889"/>
    </source>
</evidence>
<proteinExistence type="inferred from homology"/>
<dbReference type="InterPro" id="IPR047865">
    <property type="entry name" value="Ribosomal_uL10_bac_type"/>
</dbReference>
<accession>A0A369P053</accession>
<organism evidence="6 7">
    <name type="scientific">Adlercreutzia equolifaciens subsp. celatus</name>
    <dbReference type="NCBI Taxonomy" id="394340"/>
    <lineage>
        <taxon>Bacteria</taxon>
        <taxon>Bacillati</taxon>
        <taxon>Actinomycetota</taxon>
        <taxon>Coriobacteriia</taxon>
        <taxon>Eggerthellales</taxon>
        <taxon>Eggerthellaceae</taxon>
        <taxon>Adlercreutzia</taxon>
    </lineage>
</organism>
<comment type="caution">
    <text evidence="6">The sequence shown here is derived from an EMBL/GenBank/DDBJ whole genome shotgun (WGS) entry which is preliminary data.</text>
</comment>
<dbReference type="Gene3D" id="3.30.70.1730">
    <property type="match status" value="1"/>
</dbReference>
<dbReference type="GO" id="GO:0006412">
    <property type="term" value="P:translation"/>
    <property type="evidence" value="ECO:0007669"/>
    <property type="project" value="UniProtKB-UniRule"/>
</dbReference>
<keyword evidence="2 5" id="KW-0689">Ribosomal protein</keyword>
<dbReference type="PANTHER" id="PTHR11560">
    <property type="entry name" value="39S RIBOSOMAL PROTEIN L10, MITOCHONDRIAL"/>
    <property type="match status" value="1"/>
</dbReference>
<comment type="function">
    <text evidence="5">Forms part of the ribosomal stalk, playing a central role in the interaction of the ribosome with GTP-bound translation factors.</text>
</comment>
<dbReference type="HAMAP" id="MF_00362">
    <property type="entry name" value="Ribosomal_uL10"/>
    <property type="match status" value="1"/>
</dbReference>
<comment type="subunit">
    <text evidence="5">Part of the ribosomal stalk of the 50S ribosomal subunit. The N-terminus interacts with L11 and the large rRNA to form the base of the stalk. The C-terminus forms an elongated spine to which L12 dimers bind in a sequential fashion forming a multimeric L10(L12)X complex.</text>
</comment>